<dbReference type="EMBL" id="CP012154">
    <property type="protein sequence ID" value="AKS43242.1"/>
    <property type="molecule type" value="Genomic_DNA"/>
</dbReference>
<dbReference type="InterPro" id="IPR050134">
    <property type="entry name" value="NAD-dep_sirtuin_deacylases"/>
</dbReference>
<dbReference type="PANTHER" id="PTHR11085:SF10">
    <property type="entry name" value="NAD-DEPENDENT PROTEIN DEACYLASE SIRTUIN-5, MITOCHONDRIAL-RELATED"/>
    <property type="match status" value="1"/>
</dbReference>
<dbReference type="GO" id="GO:0070403">
    <property type="term" value="F:NAD+ binding"/>
    <property type="evidence" value="ECO:0007669"/>
    <property type="project" value="InterPro"/>
</dbReference>
<dbReference type="PROSITE" id="PS50305">
    <property type="entry name" value="SIRTUIN"/>
    <property type="match status" value="1"/>
</dbReference>
<dbReference type="GO" id="GO:0017136">
    <property type="term" value="F:histone deacetylase activity, NAD-dependent"/>
    <property type="evidence" value="ECO:0007669"/>
    <property type="project" value="TreeGrafter"/>
</dbReference>
<dbReference type="SUPFAM" id="SSF52467">
    <property type="entry name" value="DHS-like NAD/FAD-binding domain"/>
    <property type="match status" value="1"/>
</dbReference>
<dbReference type="RefSeq" id="WP_049726743.1">
    <property type="nucleotide sequence ID" value="NZ_CP012154.1"/>
</dbReference>
<dbReference type="NCBIfam" id="NF003738">
    <property type="entry name" value="PRK05333.1"/>
    <property type="match status" value="1"/>
</dbReference>
<dbReference type="PANTHER" id="PTHR11085">
    <property type="entry name" value="NAD-DEPENDENT PROTEIN DEACYLASE SIRTUIN-5, MITOCHONDRIAL-RELATED"/>
    <property type="match status" value="1"/>
</dbReference>
<dbReference type="AlphaFoldDB" id="A0A0K0Y027"/>
<dbReference type="InterPro" id="IPR003000">
    <property type="entry name" value="Sirtuin"/>
</dbReference>
<dbReference type="Proteomes" id="UP000066624">
    <property type="component" value="Chromosome"/>
</dbReference>
<dbReference type="InterPro" id="IPR026591">
    <property type="entry name" value="Sirtuin_cat_small_dom_sf"/>
</dbReference>
<dbReference type="InterPro" id="IPR026590">
    <property type="entry name" value="Ssirtuin_cat_dom"/>
</dbReference>
<sequence>MASSKLIRVPSLQVGDQSDAPSATLDDLRAFVDAHPRLLVLTGAGLSTRSGIPAYRNAQGKWLRRDPILYQDFIAEAATRRRYWARSFFGWSMMQTAQPNSAHRALAAMEGDGRIELLVTQNVDGLHRAAGSEALVELHGALDRVSCLDCGEGITRNALQEALLARNPNWRPEVLGYRPDGDAELDASAYPGFEVVDCANCGGRLKPDVVFFGESVPPERAERIEAALAACDGLLVVGSSLVVMSGFRIVRGARALGRPVVAINDGRTRADGLLEFKVGGDCVEVLTALTEA</sequence>
<dbReference type="KEGG" id="wma:WM2015_2885"/>
<reference evidence="5 6" key="1">
    <citation type="submission" date="2015-07" db="EMBL/GenBank/DDBJ databases">
        <authorList>
            <person name="Noorani M."/>
        </authorList>
    </citation>
    <scope>NUCLEOTIDE SEQUENCE [LARGE SCALE GENOMIC DNA]</scope>
    <source>
        <strain evidence="5 6">KCTC 42284</strain>
    </source>
</reference>
<dbReference type="PATRIC" id="fig|1579979.3.peg.2951"/>
<dbReference type="Gene3D" id="3.40.50.1220">
    <property type="entry name" value="TPP-binding domain"/>
    <property type="match status" value="1"/>
</dbReference>
<dbReference type="OrthoDB" id="9800582at2"/>
<accession>A0A0K0Y027</accession>
<evidence type="ECO:0000313" key="5">
    <source>
        <dbReference type="EMBL" id="AKS43242.1"/>
    </source>
</evidence>
<proteinExistence type="predicted"/>
<evidence type="ECO:0000256" key="3">
    <source>
        <dbReference type="ARBA" id="ARBA00023027"/>
    </source>
</evidence>
<keyword evidence="3" id="KW-0520">NAD</keyword>
<keyword evidence="2" id="KW-0808">Transferase</keyword>
<name>A0A0K0Y027_9GAMM</name>
<dbReference type="EC" id="2.3.1.286" evidence="1"/>
<protein>
    <recommendedName>
        <fullName evidence="1">protein acetyllysine N-acetyltransferase</fullName>
        <ecNumber evidence="1">2.3.1.286</ecNumber>
    </recommendedName>
</protein>
<evidence type="ECO:0000313" key="6">
    <source>
        <dbReference type="Proteomes" id="UP000066624"/>
    </source>
</evidence>
<feature type="domain" description="Deacetylase sirtuin-type" evidence="4">
    <location>
        <begin position="18"/>
        <end position="292"/>
    </location>
</feature>
<evidence type="ECO:0000256" key="1">
    <source>
        <dbReference type="ARBA" id="ARBA00012928"/>
    </source>
</evidence>
<gene>
    <name evidence="5" type="ORF">WM2015_2885</name>
</gene>
<dbReference type="Pfam" id="PF02146">
    <property type="entry name" value="SIR2"/>
    <property type="match status" value="1"/>
</dbReference>
<dbReference type="Gene3D" id="3.30.1600.10">
    <property type="entry name" value="SIR2/SIRT2 'Small Domain"/>
    <property type="match status" value="1"/>
</dbReference>
<organism evidence="5 6">
    <name type="scientific">Wenzhouxiangella marina</name>
    <dbReference type="NCBI Taxonomy" id="1579979"/>
    <lineage>
        <taxon>Bacteria</taxon>
        <taxon>Pseudomonadati</taxon>
        <taxon>Pseudomonadota</taxon>
        <taxon>Gammaproteobacteria</taxon>
        <taxon>Chromatiales</taxon>
        <taxon>Wenzhouxiangellaceae</taxon>
        <taxon>Wenzhouxiangella</taxon>
    </lineage>
</organism>
<dbReference type="STRING" id="1579979.WM2015_2885"/>
<keyword evidence="6" id="KW-1185">Reference proteome</keyword>
<dbReference type="InterPro" id="IPR029035">
    <property type="entry name" value="DHS-like_NAD/FAD-binding_dom"/>
</dbReference>
<evidence type="ECO:0000259" key="4">
    <source>
        <dbReference type="PROSITE" id="PS50305"/>
    </source>
</evidence>
<evidence type="ECO:0000256" key="2">
    <source>
        <dbReference type="ARBA" id="ARBA00022679"/>
    </source>
</evidence>